<dbReference type="InterPro" id="IPR009057">
    <property type="entry name" value="Homeodomain-like_sf"/>
</dbReference>
<feature type="domain" description="HTH tetR-type" evidence="3">
    <location>
        <begin position="23"/>
        <end position="83"/>
    </location>
</feature>
<name>A0ABW5GVI2_9PSEU</name>
<protein>
    <submittedName>
        <fullName evidence="4">TetR/AcrR family transcriptional regulator</fullName>
    </submittedName>
</protein>
<keyword evidence="1 2" id="KW-0238">DNA-binding</keyword>
<dbReference type="Pfam" id="PF00440">
    <property type="entry name" value="TetR_N"/>
    <property type="match status" value="1"/>
</dbReference>
<feature type="DNA-binding region" description="H-T-H motif" evidence="2">
    <location>
        <begin position="46"/>
        <end position="65"/>
    </location>
</feature>
<evidence type="ECO:0000313" key="5">
    <source>
        <dbReference type="Proteomes" id="UP001597419"/>
    </source>
</evidence>
<dbReference type="RefSeq" id="WP_345399609.1">
    <property type="nucleotide sequence ID" value="NZ_BAABHG010000010.1"/>
</dbReference>
<dbReference type="PROSITE" id="PS50977">
    <property type="entry name" value="HTH_TETR_2"/>
    <property type="match status" value="1"/>
</dbReference>
<dbReference type="PANTHER" id="PTHR30055">
    <property type="entry name" value="HTH-TYPE TRANSCRIPTIONAL REGULATOR RUTR"/>
    <property type="match status" value="1"/>
</dbReference>
<organism evidence="4 5">
    <name type="scientific">Amycolatopsis samaneae</name>
    <dbReference type="NCBI Taxonomy" id="664691"/>
    <lineage>
        <taxon>Bacteria</taxon>
        <taxon>Bacillati</taxon>
        <taxon>Actinomycetota</taxon>
        <taxon>Actinomycetes</taxon>
        <taxon>Pseudonocardiales</taxon>
        <taxon>Pseudonocardiaceae</taxon>
        <taxon>Amycolatopsis</taxon>
    </lineage>
</organism>
<dbReference type="Proteomes" id="UP001597419">
    <property type="component" value="Unassembled WGS sequence"/>
</dbReference>
<comment type="caution">
    <text evidence="4">The sequence shown here is derived from an EMBL/GenBank/DDBJ whole genome shotgun (WGS) entry which is preliminary data.</text>
</comment>
<dbReference type="InterPro" id="IPR050109">
    <property type="entry name" value="HTH-type_TetR-like_transc_reg"/>
</dbReference>
<reference evidence="5" key="1">
    <citation type="journal article" date="2019" name="Int. J. Syst. Evol. Microbiol.">
        <title>The Global Catalogue of Microorganisms (GCM) 10K type strain sequencing project: providing services to taxonomists for standard genome sequencing and annotation.</title>
        <authorList>
            <consortium name="The Broad Institute Genomics Platform"/>
            <consortium name="The Broad Institute Genome Sequencing Center for Infectious Disease"/>
            <person name="Wu L."/>
            <person name="Ma J."/>
        </authorList>
    </citation>
    <scope>NUCLEOTIDE SEQUENCE [LARGE SCALE GENOMIC DNA]</scope>
    <source>
        <strain evidence="5">CGMCC 4.7643</strain>
    </source>
</reference>
<sequence>MRGDTLDDDNLLKRALDSELPDDETTERIMGAALQQAEDFGLRRFTIDDVARRVRVSRVTIYRYFPKKDQLLNALLMRELRRFLTKVDAVIAAEPTPEAKLVEGLIFCLDFLRGHRLLNRLLRTEPELILPHLTTRAGTLIAAARAWIAGHIRAEVGAGRLALPDEDIECAAELIARTVISLVITPDTVLPVDSPEGRRRLADLYLTPLVQTLRPKT</sequence>
<dbReference type="InterPro" id="IPR040611">
    <property type="entry name" value="AlkX_C"/>
</dbReference>
<dbReference type="InterPro" id="IPR001647">
    <property type="entry name" value="HTH_TetR"/>
</dbReference>
<dbReference type="Gene3D" id="1.10.10.60">
    <property type="entry name" value="Homeodomain-like"/>
    <property type="match status" value="1"/>
</dbReference>
<evidence type="ECO:0000256" key="1">
    <source>
        <dbReference type="ARBA" id="ARBA00023125"/>
    </source>
</evidence>
<evidence type="ECO:0000256" key="2">
    <source>
        <dbReference type="PROSITE-ProRule" id="PRU00335"/>
    </source>
</evidence>
<dbReference type="Pfam" id="PF18556">
    <property type="entry name" value="TetR_C_35"/>
    <property type="match status" value="1"/>
</dbReference>
<dbReference type="EMBL" id="JBHUKU010000028">
    <property type="protein sequence ID" value="MFD2464875.1"/>
    <property type="molecule type" value="Genomic_DNA"/>
</dbReference>
<evidence type="ECO:0000313" key="4">
    <source>
        <dbReference type="EMBL" id="MFD2464875.1"/>
    </source>
</evidence>
<dbReference type="Gene3D" id="1.10.357.10">
    <property type="entry name" value="Tetracycline Repressor, domain 2"/>
    <property type="match status" value="1"/>
</dbReference>
<dbReference type="SUPFAM" id="SSF46689">
    <property type="entry name" value="Homeodomain-like"/>
    <property type="match status" value="1"/>
</dbReference>
<keyword evidence="5" id="KW-1185">Reference proteome</keyword>
<evidence type="ECO:0000259" key="3">
    <source>
        <dbReference type="PROSITE" id="PS50977"/>
    </source>
</evidence>
<gene>
    <name evidence="4" type="ORF">ACFSYJ_40095</name>
</gene>
<proteinExistence type="predicted"/>
<accession>A0ABW5GVI2</accession>
<dbReference type="PANTHER" id="PTHR30055:SF153">
    <property type="entry name" value="HTH-TYPE TRANSCRIPTIONAL REPRESSOR RV3405C"/>
    <property type="match status" value="1"/>
</dbReference>